<feature type="domain" description="Surface lipoprotein assembly modifier N-terminal TPR repeats region" evidence="10">
    <location>
        <begin position="56"/>
        <end position="150"/>
    </location>
</feature>
<dbReference type="Pfam" id="PF04575">
    <property type="entry name" value="SlipAM"/>
    <property type="match status" value="1"/>
</dbReference>
<dbReference type="OrthoDB" id="7525402at2"/>
<evidence type="ECO:0000313" key="12">
    <source>
        <dbReference type="Proteomes" id="UP000014568"/>
    </source>
</evidence>
<dbReference type="eggNOG" id="COG3118">
    <property type="taxonomic scope" value="Bacteria"/>
</dbReference>
<dbReference type="STRING" id="632955.GCA_000829675_00599"/>
<dbReference type="RefSeq" id="WP_016657540.1">
    <property type="nucleotide sequence ID" value="NZ_KE340355.1"/>
</dbReference>
<keyword evidence="4" id="KW-0732">Signal</keyword>
<dbReference type="PROSITE" id="PS50005">
    <property type="entry name" value="TPR"/>
    <property type="match status" value="1"/>
</dbReference>
<dbReference type="InterPro" id="IPR057556">
    <property type="entry name" value="TPR_Slam"/>
</dbReference>
<dbReference type="EMBL" id="ATGI01000038">
    <property type="protein sequence ID" value="EPF70154.1"/>
    <property type="molecule type" value="Genomic_DNA"/>
</dbReference>
<comment type="subcellular location">
    <subcellularLocation>
        <location evidence="1">Cell outer membrane</location>
        <topology evidence="1">Multi-pass membrane protein</topology>
    </subcellularLocation>
</comment>
<evidence type="ECO:0000256" key="3">
    <source>
        <dbReference type="ARBA" id="ARBA00022692"/>
    </source>
</evidence>
<dbReference type="Proteomes" id="UP000014568">
    <property type="component" value="Unassembled WGS sequence"/>
</dbReference>
<keyword evidence="12" id="KW-1185">Reference proteome</keyword>
<evidence type="ECO:0000259" key="9">
    <source>
        <dbReference type="Pfam" id="PF04575"/>
    </source>
</evidence>
<keyword evidence="5" id="KW-0472">Membrane</keyword>
<protein>
    <submittedName>
        <fullName evidence="11">Uncharacterized protein</fullName>
    </submittedName>
</protein>
<name>S3N799_9GAMM</name>
<evidence type="ECO:0000256" key="1">
    <source>
        <dbReference type="ARBA" id="ARBA00004571"/>
    </source>
</evidence>
<gene>
    <name evidence="11" type="ORF">F945_03171</name>
</gene>
<keyword evidence="2" id="KW-1134">Transmembrane beta strand</keyword>
<evidence type="ECO:0000256" key="7">
    <source>
        <dbReference type="ARBA" id="ARBA00023609"/>
    </source>
</evidence>
<feature type="domain" description="Surface lipoprotein assembly modifier C-terminal" evidence="9">
    <location>
        <begin position="186"/>
        <end position="484"/>
    </location>
</feature>
<evidence type="ECO:0000313" key="11">
    <source>
        <dbReference type="EMBL" id="EPF70154.1"/>
    </source>
</evidence>
<evidence type="ECO:0000256" key="6">
    <source>
        <dbReference type="ARBA" id="ARBA00023237"/>
    </source>
</evidence>
<accession>S3N799</accession>
<dbReference type="HOGENOM" id="CLU_034927_2_0_6"/>
<sequence>MALPSLLFAAEDSDTRLRLDQGLLQQNIEKQKPLIEQQKQDQLPTMVIDGEMIKVENNLNDLGRALYIAVMQKQWSAASIYLQRYEKLEGYDVSLLKFAQGALARVQGHQDEAEQYFKDALLLQPNNAMIKLELARLLTERQKNQQAKYLFLEVKQELQHSDDPLIQSITKTIDVYLKGLNKRDEWQGSLSLGTRYATNINSASDHKAITSHYVIDQDGNKILVKQETRGTPDPIDAQAFDYEVALNKRWSLQDNHGIAFKAFGYGRAYDDHKNFNEMTLNLNAGYSYQDQRNQILIAPVFEHRRYQNKSLSNAWGGRVEWMRFVGKDKAFKLEAEFKDIDNVLYSNQSGVESSGFATFWKVLPKQWTLFGGIDFIDHNSEEVYFTAYQQQGIRLGLSKQFAQDFNATLFSSFRWRQYDKFNKFLEAKRDDFEQNHMLIVSAPKWEFYGMIPSLMYQYNRNKSNVDWFYSYDKHNASFKLEYRF</sequence>
<dbReference type="AlphaFoldDB" id="S3N799"/>
<keyword evidence="6" id="KW-0998">Cell outer membrane</keyword>
<proteinExistence type="inferred from homology"/>
<dbReference type="InterPro" id="IPR019734">
    <property type="entry name" value="TPR_rpt"/>
</dbReference>
<evidence type="ECO:0000256" key="8">
    <source>
        <dbReference type="PROSITE-ProRule" id="PRU00339"/>
    </source>
</evidence>
<dbReference type="Gene3D" id="1.25.40.10">
    <property type="entry name" value="Tetratricopeptide repeat domain"/>
    <property type="match status" value="1"/>
</dbReference>
<dbReference type="InterPro" id="IPR011990">
    <property type="entry name" value="TPR-like_helical_dom_sf"/>
</dbReference>
<evidence type="ECO:0000256" key="5">
    <source>
        <dbReference type="ARBA" id="ARBA00023136"/>
    </source>
</evidence>
<dbReference type="PATRIC" id="fig|421052.3.peg.3103"/>
<evidence type="ECO:0000256" key="2">
    <source>
        <dbReference type="ARBA" id="ARBA00022452"/>
    </source>
</evidence>
<reference evidence="11 12" key="1">
    <citation type="submission" date="2013-06" db="EMBL/GenBank/DDBJ databases">
        <title>The Genome Sequence of Acinetobacter rudis CIP 110305.</title>
        <authorList>
            <consortium name="The Broad Institute Genome Sequencing Platform"/>
            <consortium name="The Broad Institute Genome Sequencing Center for Infectious Disease"/>
            <person name="Cerqueira G."/>
            <person name="Feldgarden M."/>
            <person name="Courvalin P."/>
            <person name="Perichon B."/>
            <person name="Grillot-Courvalin C."/>
            <person name="Clermont D."/>
            <person name="Rocha E."/>
            <person name="Yoon E.-J."/>
            <person name="Nemec A."/>
            <person name="Young S.K."/>
            <person name="Zeng Q."/>
            <person name="Gargeya S."/>
            <person name="Fitzgerald M."/>
            <person name="Abouelleil A."/>
            <person name="Alvarado L."/>
            <person name="Berlin A.M."/>
            <person name="Chapman S.B."/>
            <person name="Dewar J."/>
            <person name="Goldberg J."/>
            <person name="Griggs A."/>
            <person name="Gujja S."/>
            <person name="Hansen M."/>
            <person name="Howarth C."/>
            <person name="Imamovic A."/>
            <person name="Larimer J."/>
            <person name="McCowan C."/>
            <person name="Murphy C."/>
            <person name="Pearson M."/>
            <person name="Priest M."/>
            <person name="Roberts A."/>
            <person name="Saif S."/>
            <person name="Shea T."/>
            <person name="Sykes S."/>
            <person name="Wortman J."/>
            <person name="Nusbaum C."/>
            <person name="Birren B."/>
        </authorList>
    </citation>
    <scope>NUCLEOTIDE SEQUENCE [LARGE SCALE GENOMIC DNA]</scope>
    <source>
        <strain evidence="11 12">CIP 110305</strain>
    </source>
</reference>
<feature type="repeat" description="TPR" evidence="8">
    <location>
        <begin position="94"/>
        <end position="127"/>
    </location>
</feature>
<organism evidence="11 12">
    <name type="scientific">Acinetobacter rudis CIP 110305</name>
    <dbReference type="NCBI Taxonomy" id="421052"/>
    <lineage>
        <taxon>Bacteria</taxon>
        <taxon>Pseudomonadati</taxon>
        <taxon>Pseudomonadota</taxon>
        <taxon>Gammaproteobacteria</taxon>
        <taxon>Moraxellales</taxon>
        <taxon>Moraxellaceae</taxon>
        <taxon>Acinetobacter</taxon>
    </lineage>
</organism>
<dbReference type="InterPro" id="IPR007655">
    <property type="entry name" value="Slam_C"/>
</dbReference>
<dbReference type="Pfam" id="PF24575">
    <property type="entry name" value="TPR_Slam"/>
    <property type="match status" value="1"/>
</dbReference>
<keyword evidence="8" id="KW-0802">TPR repeat</keyword>
<dbReference type="GO" id="GO:0009279">
    <property type="term" value="C:cell outer membrane"/>
    <property type="evidence" value="ECO:0007669"/>
    <property type="project" value="UniProtKB-SubCell"/>
</dbReference>
<comment type="similarity">
    <text evidence="7">Belongs to the Slam family.</text>
</comment>
<dbReference type="SUPFAM" id="SSF48452">
    <property type="entry name" value="TPR-like"/>
    <property type="match status" value="1"/>
</dbReference>
<evidence type="ECO:0000259" key="10">
    <source>
        <dbReference type="Pfam" id="PF24575"/>
    </source>
</evidence>
<comment type="caution">
    <text evidence="11">The sequence shown here is derived from an EMBL/GenBank/DDBJ whole genome shotgun (WGS) entry which is preliminary data.</text>
</comment>
<evidence type="ECO:0000256" key="4">
    <source>
        <dbReference type="ARBA" id="ARBA00022729"/>
    </source>
</evidence>
<keyword evidence="3" id="KW-0812">Transmembrane</keyword>